<evidence type="ECO:0000256" key="3">
    <source>
        <dbReference type="ARBA" id="ARBA00022833"/>
    </source>
</evidence>
<dbReference type="SUPFAM" id="SSF57850">
    <property type="entry name" value="RING/U-box"/>
    <property type="match status" value="1"/>
</dbReference>
<dbReference type="GO" id="GO:0006511">
    <property type="term" value="P:ubiquitin-dependent protein catabolic process"/>
    <property type="evidence" value="ECO:0007669"/>
    <property type="project" value="TreeGrafter"/>
</dbReference>
<keyword evidence="1" id="KW-0479">Metal-binding</keyword>
<evidence type="ECO:0000259" key="6">
    <source>
        <dbReference type="PROSITE" id="PS50089"/>
    </source>
</evidence>
<feature type="region of interest" description="Disordered" evidence="5">
    <location>
        <begin position="125"/>
        <end position="144"/>
    </location>
</feature>
<evidence type="ECO:0000256" key="5">
    <source>
        <dbReference type="SAM" id="MobiDB-lite"/>
    </source>
</evidence>
<dbReference type="Pfam" id="PF13923">
    <property type="entry name" value="zf-C3HC4_2"/>
    <property type="match status" value="1"/>
</dbReference>
<dbReference type="OrthoDB" id="6105938at2759"/>
<dbReference type="EMBL" id="KZ665194">
    <property type="protein sequence ID" value="PPS00995.1"/>
    <property type="molecule type" value="Genomic_DNA"/>
</dbReference>
<dbReference type="PROSITE" id="PS50089">
    <property type="entry name" value="ZF_RING_2"/>
    <property type="match status" value="1"/>
</dbReference>
<protein>
    <recommendedName>
        <fullName evidence="6">RING-type domain-containing protein</fullName>
    </recommendedName>
</protein>
<evidence type="ECO:0000313" key="8">
    <source>
        <dbReference type="Proteomes" id="UP000239757"/>
    </source>
</evidence>
<dbReference type="InterPro" id="IPR001841">
    <property type="entry name" value="Znf_RING"/>
</dbReference>
<name>A0A2P5XCE0_GOSBA</name>
<evidence type="ECO:0000313" key="7">
    <source>
        <dbReference type="EMBL" id="PPS00995.1"/>
    </source>
</evidence>
<evidence type="ECO:0000256" key="1">
    <source>
        <dbReference type="ARBA" id="ARBA00022723"/>
    </source>
</evidence>
<feature type="domain" description="RING-type" evidence="6">
    <location>
        <begin position="178"/>
        <end position="216"/>
    </location>
</feature>
<dbReference type="Gene3D" id="3.30.40.10">
    <property type="entry name" value="Zinc/RING finger domain, C3HC4 (zinc finger)"/>
    <property type="match status" value="1"/>
</dbReference>
<organism evidence="7 8">
    <name type="scientific">Gossypium barbadense</name>
    <name type="common">Sea Island cotton</name>
    <name type="synonym">Hibiscus barbadensis</name>
    <dbReference type="NCBI Taxonomy" id="3634"/>
    <lineage>
        <taxon>Eukaryota</taxon>
        <taxon>Viridiplantae</taxon>
        <taxon>Streptophyta</taxon>
        <taxon>Embryophyta</taxon>
        <taxon>Tracheophyta</taxon>
        <taxon>Spermatophyta</taxon>
        <taxon>Magnoliopsida</taxon>
        <taxon>eudicotyledons</taxon>
        <taxon>Gunneridae</taxon>
        <taxon>Pentapetalae</taxon>
        <taxon>rosids</taxon>
        <taxon>malvids</taxon>
        <taxon>Malvales</taxon>
        <taxon>Malvaceae</taxon>
        <taxon>Malvoideae</taxon>
        <taxon>Gossypium</taxon>
    </lineage>
</organism>
<dbReference type="PANTHER" id="PTHR47094:SF1">
    <property type="entry name" value="RING-TYPE E3 UBIQUITIN TRANSFERASE"/>
    <property type="match status" value="1"/>
</dbReference>
<proteinExistence type="predicted"/>
<keyword evidence="2 4" id="KW-0863">Zinc-finger</keyword>
<dbReference type="SMART" id="SM00184">
    <property type="entry name" value="RING"/>
    <property type="match status" value="1"/>
</dbReference>
<dbReference type="InterPro" id="IPR049627">
    <property type="entry name" value="SLX8"/>
</dbReference>
<dbReference type="GO" id="GO:0061630">
    <property type="term" value="F:ubiquitin protein ligase activity"/>
    <property type="evidence" value="ECO:0007669"/>
    <property type="project" value="InterPro"/>
</dbReference>
<dbReference type="Proteomes" id="UP000239757">
    <property type="component" value="Unassembled WGS sequence"/>
</dbReference>
<reference evidence="7 8" key="1">
    <citation type="submission" date="2015-01" db="EMBL/GenBank/DDBJ databases">
        <title>Genome of allotetraploid Gossypium barbadense reveals genomic plasticity and fiber elongation in cotton evolution.</title>
        <authorList>
            <person name="Chen X."/>
            <person name="Liu X."/>
            <person name="Zhao B."/>
            <person name="Zheng H."/>
            <person name="Hu Y."/>
            <person name="Lu G."/>
            <person name="Yang C."/>
            <person name="Chen J."/>
            <person name="Shan C."/>
            <person name="Zhang L."/>
            <person name="Zhou Y."/>
            <person name="Wang L."/>
            <person name="Guo W."/>
            <person name="Bai Y."/>
            <person name="Ruan J."/>
            <person name="Shangguan X."/>
            <person name="Mao Y."/>
            <person name="Jiang J."/>
            <person name="Zhu Y."/>
            <person name="Lei J."/>
            <person name="Kang H."/>
            <person name="Chen S."/>
            <person name="He X."/>
            <person name="Wang R."/>
            <person name="Wang Y."/>
            <person name="Chen J."/>
            <person name="Wang L."/>
            <person name="Yu S."/>
            <person name="Wang B."/>
            <person name="Wei J."/>
            <person name="Song S."/>
            <person name="Lu X."/>
            <person name="Gao Z."/>
            <person name="Gu W."/>
            <person name="Deng X."/>
            <person name="Ma D."/>
            <person name="Wang S."/>
            <person name="Liang W."/>
            <person name="Fang L."/>
            <person name="Cai C."/>
            <person name="Zhu X."/>
            <person name="Zhou B."/>
            <person name="Zhang Y."/>
            <person name="Chen Z."/>
            <person name="Xu S."/>
            <person name="Zhu R."/>
            <person name="Wang S."/>
            <person name="Zhang T."/>
            <person name="Zhao G."/>
        </authorList>
    </citation>
    <scope>NUCLEOTIDE SEQUENCE [LARGE SCALE GENOMIC DNA]</scope>
    <source>
        <strain evidence="8">cv. Xinhai21</strain>
        <tissue evidence="7">Leaf</tissue>
    </source>
</reference>
<dbReference type="PROSITE" id="PS00518">
    <property type="entry name" value="ZF_RING_1"/>
    <property type="match status" value="1"/>
</dbReference>
<sequence>MNTIGSRGPSLRGYQWRKVVLDLNAPPCEIIEQEGTSEQVGLKEVACQPVHPASPATIDVEVIDDDVTETSATAFAEAKNNSRRSSGRTVVDVDSASCLPLSGASKVGFTDSRWLKQSTSLGNGGWLTRSTNNNQNKHRRPPPSQTVINCDHYINLESTPQFIVKEILKPQPPPTFNCPICMGPLTEEMSTRCGHIFCKACIKAAIAVQRKCPTCRKKVTVKELFRVFLPSAS</sequence>
<dbReference type="GO" id="GO:0140082">
    <property type="term" value="F:SUMO-ubiquitin ligase activity"/>
    <property type="evidence" value="ECO:0007669"/>
    <property type="project" value="TreeGrafter"/>
</dbReference>
<dbReference type="GO" id="GO:0033768">
    <property type="term" value="C:SUMO-targeted ubiquitin ligase complex"/>
    <property type="evidence" value="ECO:0007669"/>
    <property type="project" value="TreeGrafter"/>
</dbReference>
<gene>
    <name evidence="7" type="ORF">GOBAR_AA19673</name>
</gene>
<dbReference type="AlphaFoldDB" id="A0A2P5XCE0"/>
<dbReference type="GO" id="GO:0008270">
    <property type="term" value="F:zinc ion binding"/>
    <property type="evidence" value="ECO:0007669"/>
    <property type="project" value="UniProtKB-KW"/>
</dbReference>
<evidence type="ECO:0000256" key="4">
    <source>
        <dbReference type="PROSITE-ProRule" id="PRU00175"/>
    </source>
</evidence>
<keyword evidence="3" id="KW-0862">Zinc</keyword>
<dbReference type="InterPro" id="IPR017907">
    <property type="entry name" value="Znf_RING_CS"/>
</dbReference>
<dbReference type="InterPro" id="IPR013083">
    <property type="entry name" value="Znf_RING/FYVE/PHD"/>
</dbReference>
<dbReference type="PANTHER" id="PTHR47094">
    <property type="entry name" value="ELFLESS, ISOFORM B"/>
    <property type="match status" value="1"/>
</dbReference>
<dbReference type="GO" id="GO:0032183">
    <property type="term" value="F:SUMO binding"/>
    <property type="evidence" value="ECO:0007669"/>
    <property type="project" value="TreeGrafter"/>
</dbReference>
<accession>A0A2P5XCE0</accession>
<evidence type="ECO:0000256" key="2">
    <source>
        <dbReference type="ARBA" id="ARBA00022771"/>
    </source>
</evidence>